<evidence type="ECO:0000256" key="1">
    <source>
        <dbReference type="ARBA" id="ARBA00010688"/>
    </source>
</evidence>
<evidence type="ECO:0000256" key="3">
    <source>
        <dbReference type="ARBA" id="ARBA00022777"/>
    </source>
</evidence>
<dbReference type="PANTHER" id="PTHR43085">
    <property type="entry name" value="HEXOKINASE FAMILY MEMBER"/>
    <property type="match status" value="1"/>
</dbReference>
<protein>
    <submittedName>
        <fullName evidence="5">Carbohydrate kinase</fullName>
    </submittedName>
</protein>
<organism evidence="5 6">
    <name type="scientific">Candidatus Desantisbacteria bacterium CG_4_10_14_0_8_um_filter_48_22</name>
    <dbReference type="NCBI Taxonomy" id="1974543"/>
    <lineage>
        <taxon>Bacteria</taxon>
        <taxon>Candidatus Desantisiibacteriota</taxon>
    </lineage>
</organism>
<comment type="similarity">
    <text evidence="1">Belongs to the carbohydrate kinase PfkB family.</text>
</comment>
<dbReference type="Gene3D" id="3.40.1190.20">
    <property type="match status" value="1"/>
</dbReference>
<evidence type="ECO:0000259" key="4">
    <source>
        <dbReference type="Pfam" id="PF00294"/>
    </source>
</evidence>
<feature type="domain" description="Carbohydrate kinase PfkB" evidence="4">
    <location>
        <begin position="14"/>
        <end position="283"/>
    </location>
</feature>
<dbReference type="GO" id="GO:0016301">
    <property type="term" value="F:kinase activity"/>
    <property type="evidence" value="ECO:0007669"/>
    <property type="project" value="UniProtKB-KW"/>
</dbReference>
<dbReference type="InterPro" id="IPR011611">
    <property type="entry name" value="PfkB_dom"/>
</dbReference>
<proteinExistence type="inferred from homology"/>
<evidence type="ECO:0000256" key="2">
    <source>
        <dbReference type="ARBA" id="ARBA00022679"/>
    </source>
</evidence>
<accession>A0A2M7S4T4</accession>
<dbReference type="InterPro" id="IPR029056">
    <property type="entry name" value="Ribokinase-like"/>
</dbReference>
<dbReference type="Pfam" id="PF00294">
    <property type="entry name" value="PfkB"/>
    <property type="match status" value="1"/>
</dbReference>
<name>A0A2M7S4T4_9BACT</name>
<evidence type="ECO:0000313" key="5">
    <source>
        <dbReference type="EMBL" id="PIZ14562.1"/>
    </source>
</evidence>
<keyword evidence="2" id="KW-0808">Transferase</keyword>
<dbReference type="InterPro" id="IPR050306">
    <property type="entry name" value="PfkB_Carbo_kinase"/>
</dbReference>
<sequence length="291" mass="32293">MKAISFGEVLWDIIEGKEYLGGAPFNLAAHLAKLGCSSRMISRVGEDERGSKVLEEMKHLGVDPSFMQKDKDHPTGTVNVRLSFAGEPEFTINKNAAYDFIEFDKKLEAGIKEEKFDAFCFGTLAQRSDVTKKTLYTLLGSVNSNLFFYDVNLRQKYYSKEIINKSLSVSGIVKLNDDEAKVLPEIVFNKKMDEKEFATELCRGYRVKIVCVTRGGNGCAVYSGGEFREIPGIKVKVIDTVGSGDAFSAGFLFKHCSGKDPFEAAEFANRLGAFVASKRGAIPDYDLNYEL</sequence>
<dbReference type="SUPFAM" id="SSF53613">
    <property type="entry name" value="Ribokinase-like"/>
    <property type="match status" value="1"/>
</dbReference>
<dbReference type="AlphaFoldDB" id="A0A2M7S4T4"/>
<dbReference type="CDD" id="cd01167">
    <property type="entry name" value="bac_FRK"/>
    <property type="match status" value="1"/>
</dbReference>
<reference evidence="6" key="1">
    <citation type="submission" date="2017-09" db="EMBL/GenBank/DDBJ databases">
        <title>Depth-based differentiation of microbial function through sediment-hosted aquifers and enrichment of novel symbionts in the deep terrestrial subsurface.</title>
        <authorList>
            <person name="Probst A.J."/>
            <person name="Ladd B."/>
            <person name="Jarett J.K."/>
            <person name="Geller-Mcgrath D.E."/>
            <person name="Sieber C.M.K."/>
            <person name="Emerson J.B."/>
            <person name="Anantharaman K."/>
            <person name="Thomas B.C."/>
            <person name="Malmstrom R."/>
            <person name="Stieglmeier M."/>
            <person name="Klingl A."/>
            <person name="Woyke T."/>
            <person name="Ryan C.M."/>
            <person name="Banfield J.F."/>
        </authorList>
    </citation>
    <scope>NUCLEOTIDE SEQUENCE [LARGE SCALE GENOMIC DNA]</scope>
</reference>
<dbReference type="PANTHER" id="PTHR43085:SF57">
    <property type="entry name" value="CARBOHYDRATE KINASE PFKB DOMAIN-CONTAINING PROTEIN"/>
    <property type="match status" value="1"/>
</dbReference>
<dbReference type="Proteomes" id="UP000229307">
    <property type="component" value="Unassembled WGS sequence"/>
</dbReference>
<dbReference type="PROSITE" id="PS00584">
    <property type="entry name" value="PFKB_KINASES_2"/>
    <property type="match status" value="1"/>
</dbReference>
<dbReference type="EMBL" id="PFMR01000335">
    <property type="protein sequence ID" value="PIZ14562.1"/>
    <property type="molecule type" value="Genomic_DNA"/>
</dbReference>
<keyword evidence="3 5" id="KW-0418">Kinase</keyword>
<gene>
    <name evidence="5" type="ORF">COY52_12115</name>
</gene>
<comment type="caution">
    <text evidence="5">The sequence shown here is derived from an EMBL/GenBank/DDBJ whole genome shotgun (WGS) entry which is preliminary data.</text>
</comment>
<evidence type="ECO:0000313" key="6">
    <source>
        <dbReference type="Proteomes" id="UP000229307"/>
    </source>
</evidence>
<dbReference type="InterPro" id="IPR002173">
    <property type="entry name" value="Carboh/pur_kinase_PfkB_CS"/>
</dbReference>